<dbReference type="RefSeq" id="WP_055174070.1">
    <property type="nucleotide sequence ID" value="NZ_DAWCMB010000124.1"/>
</dbReference>
<evidence type="ECO:0000313" key="2">
    <source>
        <dbReference type="EMBL" id="MEQ2379061.1"/>
    </source>
</evidence>
<protein>
    <submittedName>
        <fullName evidence="2">Uncharacterized protein</fullName>
    </submittedName>
</protein>
<feature type="region of interest" description="Disordered" evidence="1">
    <location>
        <begin position="1"/>
        <end position="30"/>
    </location>
</feature>
<dbReference type="Proteomes" id="UP001442364">
    <property type="component" value="Unassembled WGS sequence"/>
</dbReference>
<feature type="compositionally biased region" description="Basic and acidic residues" evidence="1">
    <location>
        <begin position="18"/>
        <end position="29"/>
    </location>
</feature>
<comment type="caution">
    <text evidence="2">The sequence shown here is derived from an EMBL/GenBank/DDBJ whole genome shotgun (WGS) entry which is preliminary data.</text>
</comment>
<reference evidence="2 3" key="1">
    <citation type="submission" date="2024-03" db="EMBL/GenBank/DDBJ databases">
        <title>Human intestinal bacterial collection.</title>
        <authorList>
            <person name="Pauvert C."/>
            <person name="Hitch T.C.A."/>
            <person name="Clavel T."/>
        </authorList>
    </citation>
    <scope>NUCLEOTIDE SEQUENCE [LARGE SCALE GENOMIC DNA]</scope>
    <source>
        <strain evidence="2 3">CLA-AA-H255</strain>
    </source>
</reference>
<keyword evidence="3" id="KW-1185">Reference proteome</keyword>
<evidence type="ECO:0000256" key="1">
    <source>
        <dbReference type="SAM" id="MobiDB-lite"/>
    </source>
</evidence>
<accession>A0ABV1BTI3</accession>
<proteinExistence type="predicted"/>
<sequence length="73" mass="8429">MYPVQTISNLKGIGRDNTSAEHKSGEKPHSQTMNMKIAFEAYNNAPADCYTVTYNNKSQLQSFYYCPHHEYTY</sequence>
<gene>
    <name evidence="2" type="ORF">WMO14_04060</name>
</gene>
<organism evidence="2 3">
    <name type="scientific">[Lactobacillus] rogosae</name>
    <dbReference type="NCBI Taxonomy" id="706562"/>
    <lineage>
        <taxon>Bacteria</taxon>
        <taxon>Bacillati</taxon>
        <taxon>Bacillota</taxon>
        <taxon>Clostridia</taxon>
        <taxon>Lachnospirales</taxon>
        <taxon>Lachnospiraceae</taxon>
        <taxon>Lachnospira</taxon>
    </lineage>
</organism>
<name>A0ABV1BTI3_9FIRM</name>
<dbReference type="EMBL" id="JBBMER010000002">
    <property type="protein sequence ID" value="MEQ2379061.1"/>
    <property type="molecule type" value="Genomic_DNA"/>
</dbReference>
<evidence type="ECO:0000313" key="3">
    <source>
        <dbReference type="Proteomes" id="UP001442364"/>
    </source>
</evidence>